<dbReference type="PROSITE" id="PS00107">
    <property type="entry name" value="PROTEIN_KINASE_ATP"/>
    <property type="match status" value="1"/>
</dbReference>
<dbReference type="SUPFAM" id="SSF54277">
    <property type="entry name" value="CAD &amp; PB1 domains"/>
    <property type="match status" value="1"/>
</dbReference>
<dbReference type="PROSITE" id="PS00108">
    <property type="entry name" value="PROTEIN_KINASE_ST"/>
    <property type="match status" value="1"/>
</dbReference>
<feature type="region of interest" description="Disordered" evidence="7">
    <location>
        <begin position="222"/>
        <end position="242"/>
    </location>
</feature>
<evidence type="ECO:0000256" key="2">
    <source>
        <dbReference type="ARBA" id="ARBA00022679"/>
    </source>
</evidence>
<keyword evidence="5 6" id="KW-0067">ATP-binding</keyword>
<dbReference type="PANTHER" id="PTHR23257">
    <property type="entry name" value="SERINE-THREONINE PROTEIN KINASE"/>
    <property type="match status" value="1"/>
</dbReference>
<gene>
    <name evidence="10" type="primary">LOC111014405</name>
</gene>
<accession>A0A6J1CUS0</accession>
<keyword evidence="2" id="KW-0808">Transferase</keyword>
<dbReference type="Pfam" id="PF00564">
    <property type="entry name" value="PB1"/>
    <property type="match status" value="1"/>
</dbReference>
<dbReference type="PROSITE" id="PS50011">
    <property type="entry name" value="PROTEIN_KINASE_DOM"/>
    <property type="match status" value="1"/>
</dbReference>
<keyword evidence="9" id="KW-1185">Reference proteome</keyword>
<dbReference type="KEGG" id="mcha:111014405"/>
<dbReference type="Pfam" id="PF07714">
    <property type="entry name" value="PK_Tyr_Ser-Thr"/>
    <property type="match status" value="1"/>
</dbReference>
<dbReference type="InterPro" id="IPR017441">
    <property type="entry name" value="Protein_kinase_ATP_BS"/>
</dbReference>
<dbReference type="SMART" id="SM00666">
    <property type="entry name" value="PB1"/>
    <property type="match status" value="1"/>
</dbReference>
<evidence type="ECO:0000256" key="7">
    <source>
        <dbReference type="SAM" id="MobiDB-lite"/>
    </source>
</evidence>
<dbReference type="InterPro" id="IPR011009">
    <property type="entry name" value="Kinase-like_dom_sf"/>
</dbReference>
<dbReference type="GO" id="GO:0005524">
    <property type="term" value="F:ATP binding"/>
    <property type="evidence" value="ECO:0007669"/>
    <property type="project" value="UniProtKB-UniRule"/>
</dbReference>
<feature type="binding site" evidence="6">
    <location>
        <position position="801"/>
    </location>
    <ligand>
        <name>ATP</name>
        <dbReference type="ChEBI" id="CHEBI:30616"/>
    </ligand>
</feature>
<dbReference type="SUPFAM" id="SSF56112">
    <property type="entry name" value="Protein kinase-like (PK-like)"/>
    <property type="match status" value="1"/>
</dbReference>
<dbReference type="InterPro" id="IPR000270">
    <property type="entry name" value="PB1_dom"/>
</dbReference>
<dbReference type="AlphaFoldDB" id="A0A6J1CUS0"/>
<dbReference type="GO" id="GO:0007165">
    <property type="term" value="P:signal transduction"/>
    <property type="evidence" value="ECO:0007669"/>
    <property type="project" value="TreeGrafter"/>
</dbReference>
<dbReference type="InterPro" id="IPR050167">
    <property type="entry name" value="Ser_Thr_protein_kinase"/>
</dbReference>
<dbReference type="Gene3D" id="1.10.510.10">
    <property type="entry name" value="Transferase(Phosphotransferase) domain 1"/>
    <property type="match status" value="1"/>
</dbReference>
<dbReference type="Gene3D" id="3.10.20.90">
    <property type="entry name" value="Phosphatidylinositol 3-kinase Catalytic Subunit, Chain A, domain 1"/>
    <property type="match status" value="1"/>
</dbReference>
<dbReference type="GeneID" id="111014405"/>
<evidence type="ECO:0000256" key="6">
    <source>
        <dbReference type="PROSITE-ProRule" id="PRU10141"/>
    </source>
</evidence>
<dbReference type="GO" id="GO:0004674">
    <property type="term" value="F:protein serine/threonine kinase activity"/>
    <property type="evidence" value="ECO:0007669"/>
    <property type="project" value="UniProtKB-KW"/>
</dbReference>
<name>A0A6J1CUS0_MOMCH</name>
<dbReference type="InterPro" id="IPR008271">
    <property type="entry name" value="Ser/Thr_kinase_AS"/>
</dbReference>
<keyword evidence="3 6" id="KW-0547">Nucleotide-binding</keyword>
<evidence type="ECO:0000259" key="8">
    <source>
        <dbReference type="PROSITE" id="PS50011"/>
    </source>
</evidence>
<dbReference type="Proteomes" id="UP000504603">
    <property type="component" value="Unplaced"/>
</dbReference>
<dbReference type="OrthoDB" id="4062651at2759"/>
<dbReference type="InterPro" id="IPR001245">
    <property type="entry name" value="Ser-Thr/Tyr_kinase_cat_dom"/>
</dbReference>
<dbReference type="PANTHER" id="PTHR23257:SF824">
    <property type="entry name" value="PROTEIN KINASE DOMAIN-CONTAINING PROTEIN"/>
    <property type="match status" value="1"/>
</dbReference>
<dbReference type="CDD" id="cd13999">
    <property type="entry name" value="STKc_MAP3K-like"/>
    <property type="match status" value="1"/>
</dbReference>
<protein>
    <submittedName>
        <fullName evidence="10">Uncharacterized protein LOC111014405 isoform X1</fullName>
    </submittedName>
</protein>
<sequence length="1048" mass="116893">MKEPPLSRRRRPSTSAANQSKKLKLLISFNGAFRLHPPTGNVRYVGGETRIVSLDRNAGFSKLRSKVSDLCPNASSFSLRYQYHDSESSRSDSDERPLVLIDSEDDFRCMIDEYDKFVRYDDRARLRVFVCTKSSMNCEFRRQNAAFAPRGERDGSSAARLHETVYGGNGLPNQRSPISSFGFLEVAVNLPTTVKTAEARFDNDLPGKLAFKRQSRIKQSALVSSACNRTETDTRPGGRPNYVHPLIDMSPGAHVPIRENVGNQSYNNRFHGGSYNNLGKVQLGGGETYSNWAKTPASRAHPLNPRDGNLRVGTKNYTHCLSMQPKSVAPCAGTSPNMGISRQLKNSGKISPHPGFDVKQDLRSNAQASVKGLKGENSVPWTPNYDSAKTAGLAIDVCNTKSSSSSNRTLFDGRSGSHDHRVNDAKHQKIYPNGHNNKTQMENHKAPAMNENVSIAKCNYGLQPVSDMSNQGLSIKSNDPNTWGQETSCLEQSSQVTVRILDPSLKLNEDKTLFNVQTGHMEFRKPVSPGDSQNKNLNPNEFCLPYYDKCVDVGQQSFESYVSVLPPLPCLKAMENQGDLLNEAKSHGREVPCLSGNFHKFDKYGEPSHCELQMEHFSVNPQTNGVIHCWGNKAGFVSNSKLPDEEASAGSCNNSKIEPPPEFSSCASAVLSEPLQKLQPNCRLLMDEEKACDPQGDRLSAYTSMRLMQNVELQKIKLETTQDPKSTLYFVKKAEARESKKCSKVIAGISSDLIAFCTHLVTRELQTIYSSDLEYIKEIGSGTYGAVFYGKWKGSDVAIKKIKHSCLNDSLLEEQRLIADFWKEAYILGQLHHPNIVALYGIVSDGPATNLATVTEYMVNGSLKQVLQRKDRTIDRRKRLIIAMDAAFGMEYLHEKNIVHFDLKSHNLLVNMRDPQRPICKIGDLGLSKIKQRTLVSGSVRGTIPWMAPELLNSSNNNHLVTEKVDVYSFGIVMWELLTGEEPYSNLRSEEILADLIQGDLRPEIPSWCDPSWRSLMQKCWSTDPDSRPPFSEVAKELRLMSEAMNIK</sequence>
<evidence type="ECO:0000256" key="3">
    <source>
        <dbReference type="ARBA" id="ARBA00022741"/>
    </source>
</evidence>
<dbReference type="RefSeq" id="XP_022144812.1">
    <property type="nucleotide sequence ID" value="XM_022289120.1"/>
</dbReference>
<keyword evidence="1" id="KW-0723">Serine/threonine-protein kinase</keyword>
<dbReference type="Gene3D" id="3.30.200.20">
    <property type="entry name" value="Phosphorylase Kinase, domain 1"/>
    <property type="match status" value="1"/>
</dbReference>
<keyword evidence="4" id="KW-0418">Kinase</keyword>
<evidence type="ECO:0000313" key="10">
    <source>
        <dbReference type="RefSeq" id="XP_022144812.1"/>
    </source>
</evidence>
<evidence type="ECO:0000313" key="9">
    <source>
        <dbReference type="Proteomes" id="UP000504603"/>
    </source>
</evidence>
<dbReference type="InterPro" id="IPR000719">
    <property type="entry name" value="Prot_kinase_dom"/>
</dbReference>
<dbReference type="GO" id="GO:0005737">
    <property type="term" value="C:cytoplasm"/>
    <property type="evidence" value="ECO:0007669"/>
    <property type="project" value="TreeGrafter"/>
</dbReference>
<dbReference type="PRINTS" id="PR00109">
    <property type="entry name" value="TYRKINASE"/>
</dbReference>
<feature type="domain" description="Protein kinase" evidence="8">
    <location>
        <begin position="773"/>
        <end position="1040"/>
    </location>
</feature>
<dbReference type="SMART" id="SM00220">
    <property type="entry name" value="S_TKc"/>
    <property type="match status" value="1"/>
</dbReference>
<proteinExistence type="predicted"/>
<evidence type="ECO:0000256" key="5">
    <source>
        <dbReference type="ARBA" id="ARBA00022840"/>
    </source>
</evidence>
<organism evidence="9 10">
    <name type="scientific">Momordica charantia</name>
    <name type="common">Bitter gourd</name>
    <name type="synonym">Balsam pear</name>
    <dbReference type="NCBI Taxonomy" id="3673"/>
    <lineage>
        <taxon>Eukaryota</taxon>
        <taxon>Viridiplantae</taxon>
        <taxon>Streptophyta</taxon>
        <taxon>Embryophyta</taxon>
        <taxon>Tracheophyta</taxon>
        <taxon>Spermatophyta</taxon>
        <taxon>Magnoliopsida</taxon>
        <taxon>eudicotyledons</taxon>
        <taxon>Gunneridae</taxon>
        <taxon>Pentapetalae</taxon>
        <taxon>rosids</taxon>
        <taxon>fabids</taxon>
        <taxon>Cucurbitales</taxon>
        <taxon>Cucurbitaceae</taxon>
        <taxon>Momordiceae</taxon>
        <taxon>Momordica</taxon>
    </lineage>
</organism>
<evidence type="ECO:0000256" key="4">
    <source>
        <dbReference type="ARBA" id="ARBA00022777"/>
    </source>
</evidence>
<reference evidence="10" key="1">
    <citation type="submission" date="2025-08" db="UniProtKB">
        <authorList>
            <consortium name="RefSeq"/>
        </authorList>
    </citation>
    <scope>IDENTIFICATION</scope>
    <source>
        <strain evidence="10">OHB3-1</strain>
    </source>
</reference>
<evidence type="ECO:0000256" key="1">
    <source>
        <dbReference type="ARBA" id="ARBA00022527"/>
    </source>
</evidence>